<feature type="compositionally biased region" description="Basic and acidic residues" evidence="1">
    <location>
        <begin position="86"/>
        <end position="97"/>
    </location>
</feature>
<accession>A0A9N9H9S6</accession>
<dbReference type="Proteomes" id="UP000789572">
    <property type="component" value="Unassembled WGS sequence"/>
</dbReference>
<dbReference type="EMBL" id="CAJVPJ010006640">
    <property type="protein sequence ID" value="CAG8670113.1"/>
    <property type="molecule type" value="Genomic_DNA"/>
</dbReference>
<feature type="region of interest" description="Disordered" evidence="1">
    <location>
        <begin position="72"/>
        <end position="104"/>
    </location>
</feature>
<sequence>MSNIHEDVLKDTTHPPTVQHKNPPNSETGTCSEKLVQVDNAKIKEYEKPSYIHGAKDALTGTVKENVARLTGNEETKQSGHHQKQKGLEEIESSVKEDEYDDSV</sequence>
<evidence type="ECO:0000313" key="3">
    <source>
        <dbReference type="Proteomes" id="UP000789572"/>
    </source>
</evidence>
<protein>
    <submittedName>
        <fullName evidence="2">4108_t:CDS:1</fullName>
    </submittedName>
</protein>
<dbReference type="OrthoDB" id="2374028at2759"/>
<organism evidence="2 3">
    <name type="scientific">Paraglomus occultum</name>
    <dbReference type="NCBI Taxonomy" id="144539"/>
    <lineage>
        <taxon>Eukaryota</taxon>
        <taxon>Fungi</taxon>
        <taxon>Fungi incertae sedis</taxon>
        <taxon>Mucoromycota</taxon>
        <taxon>Glomeromycotina</taxon>
        <taxon>Glomeromycetes</taxon>
        <taxon>Paraglomerales</taxon>
        <taxon>Paraglomeraceae</taxon>
        <taxon>Paraglomus</taxon>
    </lineage>
</organism>
<proteinExistence type="predicted"/>
<dbReference type="SUPFAM" id="SSF69047">
    <property type="entry name" value="Hypothetical protein YjbJ"/>
    <property type="match status" value="1"/>
</dbReference>
<feature type="non-terminal residue" evidence="2">
    <location>
        <position position="1"/>
    </location>
</feature>
<dbReference type="AlphaFoldDB" id="A0A9N9H9S6"/>
<keyword evidence="3" id="KW-1185">Reference proteome</keyword>
<feature type="compositionally biased region" description="Basic and acidic residues" evidence="1">
    <location>
        <begin position="1"/>
        <end position="13"/>
    </location>
</feature>
<gene>
    <name evidence="2" type="ORF">POCULU_LOCUS10923</name>
</gene>
<feature type="compositionally biased region" description="Polar residues" evidence="1">
    <location>
        <begin position="14"/>
        <end position="31"/>
    </location>
</feature>
<name>A0A9N9H9S6_9GLOM</name>
<dbReference type="InterPro" id="IPR036629">
    <property type="entry name" value="YjbJ_sf"/>
</dbReference>
<evidence type="ECO:0000313" key="2">
    <source>
        <dbReference type="EMBL" id="CAG8670113.1"/>
    </source>
</evidence>
<feature type="region of interest" description="Disordered" evidence="1">
    <location>
        <begin position="1"/>
        <end position="33"/>
    </location>
</feature>
<evidence type="ECO:0000256" key="1">
    <source>
        <dbReference type="SAM" id="MobiDB-lite"/>
    </source>
</evidence>
<reference evidence="2" key="1">
    <citation type="submission" date="2021-06" db="EMBL/GenBank/DDBJ databases">
        <authorList>
            <person name="Kallberg Y."/>
            <person name="Tangrot J."/>
            <person name="Rosling A."/>
        </authorList>
    </citation>
    <scope>NUCLEOTIDE SEQUENCE</scope>
    <source>
        <strain evidence="2">IA702</strain>
    </source>
</reference>
<comment type="caution">
    <text evidence="2">The sequence shown here is derived from an EMBL/GenBank/DDBJ whole genome shotgun (WGS) entry which is preliminary data.</text>
</comment>